<proteinExistence type="predicted"/>
<dbReference type="Gene3D" id="2.60.40.10">
    <property type="entry name" value="Immunoglobulins"/>
    <property type="match status" value="1"/>
</dbReference>
<dbReference type="SMART" id="SM00060">
    <property type="entry name" value="FN3"/>
    <property type="match status" value="1"/>
</dbReference>
<dbReference type="SUPFAM" id="SSF49265">
    <property type="entry name" value="Fibronectin type III"/>
    <property type="match status" value="1"/>
</dbReference>
<protein>
    <submittedName>
        <fullName evidence="3">Fibronectin type-III domain-containing protein</fullName>
    </submittedName>
</protein>
<dbReference type="Pfam" id="PF00041">
    <property type="entry name" value="fn3"/>
    <property type="match status" value="1"/>
</dbReference>
<keyword evidence="4" id="KW-1185">Reference proteome</keyword>
<evidence type="ECO:0000313" key="3">
    <source>
        <dbReference type="EnsemblMetazoa" id="GPAI045471-PA"/>
    </source>
</evidence>
<organism evidence="3 4">
    <name type="scientific">Glossina pallidipes</name>
    <name type="common">Tsetse fly</name>
    <dbReference type="NCBI Taxonomy" id="7398"/>
    <lineage>
        <taxon>Eukaryota</taxon>
        <taxon>Metazoa</taxon>
        <taxon>Ecdysozoa</taxon>
        <taxon>Arthropoda</taxon>
        <taxon>Hexapoda</taxon>
        <taxon>Insecta</taxon>
        <taxon>Pterygota</taxon>
        <taxon>Neoptera</taxon>
        <taxon>Endopterygota</taxon>
        <taxon>Diptera</taxon>
        <taxon>Brachycera</taxon>
        <taxon>Muscomorpha</taxon>
        <taxon>Hippoboscoidea</taxon>
        <taxon>Glossinidae</taxon>
        <taxon>Glossina</taxon>
    </lineage>
</organism>
<name>A0A1B0AH26_GLOPL</name>
<dbReference type="InterPro" id="IPR003961">
    <property type="entry name" value="FN3_dom"/>
</dbReference>
<evidence type="ECO:0000256" key="1">
    <source>
        <dbReference type="ARBA" id="ARBA00022737"/>
    </source>
</evidence>
<keyword evidence="1" id="KW-0677">Repeat</keyword>
<dbReference type="AlphaFoldDB" id="A0A1B0AH26"/>
<evidence type="ECO:0000313" key="4">
    <source>
        <dbReference type="Proteomes" id="UP000092445"/>
    </source>
</evidence>
<dbReference type="PROSITE" id="PS50853">
    <property type="entry name" value="FN3"/>
    <property type="match status" value="1"/>
</dbReference>
<dbReference type="CDD" id="cd00063">
    <property type="entry name" value="FN3"/>
    <property type="match status" value="1"/>
</dbReference>
<sequence length="190" mass="21101">MHRSADPSTYPAPPGTPKVVNVTQNSIALRWSRSQEKPGATSPIIGYTVEYFSSDLQTGWVIAAHRVPDQQVMISGLKPATSYVFLVRAENSHGLSVPSGLSNVIKTLGTESGTVPPSEISAARAVLSGKTLNYLQSQPHSVKQIRCPWSYPNNRAMQRRRVDFCDILMEYDGIKYNLIKRRTHEFQATQ</sequence>
<dbReference type="VEuPathDB" id="VectorBase:GPAI045471"/>
<dbReference type="GO" id="GO:0045214">
    <property type="term" value="P:sarcomere organization"/>
    <property type="evidence" value="ECO:0007669"/>
    <property type="project" value="TreeGrafter"/>
</dbReference>
<evidence type="ECO:0000259" key="2">
    <source>
        <dbReference type="PROSITE" id="PS50853"/>
    </source>
</evidence>
<dbReference type="Proteomes" id="UP000092445">
    <property type="component" value="Unassembled WGS sequence"/>
</dbReference>
<dbReference type="PANTHER" id="PTHR13817:SF172">
    <property type="entry name" value="IG-LIKE DOMAIN-CONTAINING PROTEIN"/>
    <property type="match status" value="1"/>
</dbReference>
<dbReference type="GO" id="GO:0031430">
    <property type="term" value="C:M band"/>
    <property type="evidence" value="ECO:0007669"/>
    <property type="project" value="TreeGrafter"/>
</dbReference>
<accession>A0A1B0AH26</accession>
<reference evidence="4" key="1">
    <citation type="submission" date="2014-03" db="EMBL/GenBank/DDBJ databases">
        <authorList>
            <person name="Aksoy S."/>
            <person name="Warren W."/>
            <person name="Wilson R.K."/>
        </authorList>
    </citation>
    <scope>NUCLEOTIDE SEQUENCE [LARGE SCALE GENOMIC DNA]</scope>
    <source>
        <strain evidence="4">IAEA</strain>
    </source>
</reference>
<dbReference type="FunFam" id="2.60.40.10:FF:001807">
    <property type="entry name" value="Roundabout 1, isoform A"/>
    <property type="match status" value="1"/>
</dbReference>
<dbReference type="InterPro" id="IPR036116">
    <property type="entry name" value="FN3_sf"/>
</dbReference>
<dbReference type="InterPro" id="IPR013783">
    <property type="entry name" value="Ig-like_fold"/>
</dbReference>
<dbReference type="InterPro" id="IPR050964">
    <property type="entry name" value="Striated_Muscle_Regulatory"/>
</dbReference>
<reference evidence="3" key="2">
    <citation type="submission" date="2020-05" db="UniProtKB">
        <authorList>
            <consortium name="EnsemblMetazoa"/>
        </authorList>
    </citation>
    <scope>IDENTIFICATION</scope>
    <source>
        <strain evidence="3">IAEA</strain>
    </source>
</reference>
<dbReference type="STRING" id="7398.A0A1B0AH26"/>
<dbReference type="PRINTS" id="PR00014">
    <property type="entry name" value="FNTYPEIII"/>
</dbReference>
<feature type="domain" description="Fibronectin type-III" evidence="2">
    <location>
        <begin position="13"/>
        <end position="110"/>
    </location>
</feature>
<dbReference type="PANTHER" id="PTHR13817">
    <property type="entry name" value="TITIN"/>
    <property type="match status" value="1"/>
</dbReference>
<dbReference type="EnsemblMetazoa" id="GPAI045471-RA">
    <property type="protein sequence ID" value="GPAI045471-PA"/>
    <property type="gene ID" value="GPAI045471"/>
</dbReference>